<feature type="transmembrane region" description="Helical" evidence="1">
    <location>
        <begin position="62"/>
        <end position="81"/>
    </location>
</feature>
<feature type="transmembrane region" description="Helical" evidence="1">
    <location>
        <begin position="101"/>
        <end position="122"/>
    </location>
</feature>
<dbReference type="Proteomes" id="UP000295210">
    <property type="component" value="Unassembled WGS sequence"/>
</dbReference>
<reference evidence="2 3" key="1">
    <citation type="submission" date="2019-03" db="EMBL/GenBank/DDBJ databases">
        <title>Genomic Encyclopedia of Type Strains, Phase IV (KMG-IV): sequencing the most valuable type-strain genomes for metagenomic binning, comparative biology and taxonomic classification.</title>
        <authorList>
            <person name="Goeker M."/>
        </authorList>
    </citation>
    <scope>NUCLEOTIDE SEQUENCE [LARGE SCALE GENOMIC DNA]</scope>
    <source>
        <strain evidence="2 3">DSM 103428</strain>
    </source>
</reference>
<feature type="transmembrane region" description="Helical" evidence="1">
    <location>
        <begin position="452"/>
        <end position="469"/>
    </location>
</feature>
<feature type="transmembrane region" description="Helical" evidence="1">
    <location>
        <begin position="475"/>
        <end position="498"/>
    </location>
</feature>
<feature type="transmembrane region" description="Helical" evidence="1">
    <location>
        <begin position="402"/>
        <end position="422"/>
    </location>
</feature>
<name>A0A4V2PV96_9BACT</name>
<feature type="transmembrane region" description="Helical" evidence="1">
    <location>
        <begin position="364"/>
        <end position="382"/>
    </location>
</feature>
<gene>
    <name evidence="2" type="ORF">C7378_1084</name>
</gene>
<feature type="transmembrane region" description="Helical" evidence="1">
    <location>
        <begin position="221"/>
        <end position="242"/>
    </location>
</feature>
<evidence type="ECO:0000256" key="1">
    <source>
        <dbReference type="SAM" id="Phobius"/>
    </source>
</evidence>
<proteinExistence type="predicted"/>
<comment type="caution">
    <text evidence="2">The sequence shown here is derived from an EMBL/GenBank/DDBJ whole genome shotgun (WGS) entry which is preliminary data.</text>
</comment>
<sequence>MLSHLHTRHAPQEAVLSLEVQARMAATDPEQADSFRLLVRHFLERFFNNEMASADGEGKKRLIQVALAVGLPGFILAMYLYPPYHDIRAPRPYWAQVGDHYFFVMYSLVALAIVTIFEWDFFFPDRLDVFVLSTLPIKARQLFLARITAIAIFIVGFLFDSNFLAPLVLPASTDPPHLVRFLTAHLLSVTLSGIFAAALVLAIQGVLLATLGERLFRKVSLPLQALSITALFTLLLLSPVLAGTLREWLSLKSAAVLYLPPFWFLGLYQYLLEGSSALPVFARLAQIACTATALAVAVAVVSYPFAYLRRTRQLVEGSGKGMARRGLSAPLHQAFHAALFFRPLSRAMSDYIGQTSLRVPRYRIYLVMYGGLGVAIIAASVVRFHFAQAELRFGFSADGLRAAVPIVAFWTIAGLRASFLAPADQKGKWIFRVIQGKPHLDQFLAVKHWTQLWATILSLATVALVHMIAPLEAGGWRAAAVQALVAIALCMLLADAFFLRVKIIPFTGMPVASPTNMAFILIQYLGLFPPLILITLGLEPLLETSLSHLLVAVLAVALAHAGLVMIHRRIVAEYTQQKELDDDEEEFPQSLGLRY</sequence>
<dbReference type="RefSeq" id="WP_131993016.1">
    <property type="nucleotide sequence ID" value="NZ_SMGK01000002.1"/>
</dbReference>
<evidence type="ECO:0000313" key="3">
    <source>
        <dbReference type="Proteomes" id="UP000295210"/>
    </source>
</evidence>
<evidence type="ECO:0008006" key="4">
    <source>
        <dbReference type="Google" id="ProtNLM"/>
    </source>
</evidence>
<dbReference type="AlphaFoldDB" id="A0A4V2PV96"/>
<feature type="transmembrane region" description="Helical" evidence="1">
    <location>
        <begin position="254"/>
        <end position="272"/>
    </location>
</feature>
<feature type="transmembrane region" description="Helical" evidence="1">
    <location>
        <begin position="544"/>
        <end position="566"/>
    </location>
</feature>
<keyword evidence="1" id="KW-1133">Transmembrane helix</keyword>
<organism evidence="2 3">
    <name type="scientific">Acidipila rosea</name>
    <dbReference type="NCBI Taxonomy" id="768535"/>
    <lineage>
        <taxon>Bacteria</taxon>
        <taxon>Pseudomonadati</taxon>
        <taxon>Acidobacteriota</taxon>
        <taxon>Terriglobia</taxon>
        <taxon>Terriglobales</taxon>
        <taxon>Acidobacteriaceae</taxon>
        <taxon>Acidipila</taxon>
    </lineage>
</organism>
<keyword evidence="3" id="KW-1185">Reference proteome</keyword>
<dbReference type="OrthoDB" id="105452at2"/>
<feature type="transmembrane region" description="Helical" evidence="1">
    <location>
        <begin position="185"/>
        <end position="209"/>
    </location>
</feature>
<feature type="transmembrane region" description="Helical" evidence="1">
    <location>
        <begin position="143"/>
        <end position="165"/>
    </location>
</feature>
<dbReference type="EMBL" id="SMGK01000002">
    <property type="protein sequence ID" value="TCK73471.1"/>
    <property type="molecule type" value="Genomic_DNA"/>
</dbReference>
<accession>A0A4V2PV96</accession>
<keyword evidence="1" id="KW-0812">Transmembrane</keyword>
<protein>
    <recommendedName>
        <fullName evidence="4">ABC-2 type transport system permease protein</fullName>
    </recommendedName>
</protein>
<feature type="transmembrane region" description="Helical" evidence="1">
    <location>
        <begin position="518"/>
        <end position="538"/>
    </location>
</feature>
<keyword evidence="1" id="KW-0472">Membrane</keyword>
<feature type="transmembrane region" description="Helical" evidence="1">
    <location>
        <begin position="284"/>
        <end position="306"/>
    </location>
</feature>
<evidence type="ECO:0000313" key="2">
    <source>
        <dbReference type="EMBL" id="TCK73471.1"/>
    </source>
</evidence>